<dbReference type="Proteomes" id="UP000697107">
    <property type="component" value="Unassembled WGS sequence"/>
</dbReference>
<dbReference type="EMBL" id="RCMV01000112">
    <property type="protein sequence ID" value="KAG3224420.1"/>
    <property type="molecule type" value="Genomic_DNA"/>
</dbReference>
<dbReference type="EMBL" id="RCMI01000126">
    <property type="protein sequence ID" value="KAG2932088.1"/>
    <property type="molecule type" value="Genomic_DNA"/>
</dbReference>
<feature type="region of interest" description="Disordered" evidence="1">
    <location>
        <begin position="1"/>
        <end position="43"/>
    </location>
</feature>
<dbReference type="EMBL" id="RCMK01000146">
    <property type="protein sequence ID" value="KAG2946899.1"/>
    <property type="molecule type" value="Genomic_DNA"/>
</dbReference>
<dbReference type="EMBL" id="RCML01001174">
    <property type="protein sequence ID" value="KAG2964805.1"/>
    <property type="molecule type" value="Genomic_DNA"/>
</dbReference>
<reference evidence="2" key="1">
    <citation type="submission" date="2018-10" db="EMBL/GenBank/DDBJ databases">
        <title>Effector identification in a new, highly contiguous assembly of the strawberry crown rot pathogen Phytophthora cactorum.</title>
        <authorList>
            <person name="Armitage A.D."/>
            <person name="Nellist C.F."/>
            <person name="Bates H."/>
            <person name="Vickerstaff R.J."/>
            <person name="Harrison R.J."/>
        </authorList>
    </citation>
    <scope>NUCLEOTIDE SEQUENCE</scope>
    <source>
        <strain evidence="2">15-7</strain>
        <strain evidence="3">4032</strain>
        <strain evidence="4">4040</strain>
        <strain evidence="5">P415</strain>
        <strain evidence="6">P421</strain>
    </source>
</reference>
<evidence type="ECO:0000313" key="4">
    <source>
        <dbReference type="EMBL" id="KAG2946899.1"/>
    </source>
</evidence>
<feature type="region of interest" description="Disordered" evidence="1">
    <location>
        <begin position="179"/>
        <end position="214"/>
    </location>
</feature>
<evidence type="ECO:0000313" key="7">
    <source>
        <dbReference type="Proteomes" id="UP000735874"/>
    </source>
</evidence>
<feature type="compositionally biased region" description="Low complexity" evidence="1">
    <location>
        <begin position="203"/>
        <end position="214"/>
    </location>
</feature>
<dbReference type="Proteomes" id="UP000774804">
    <property type="component" value="Unassembled WGS sequence"/>
</dbReference>
<evidence type="ECO:0000313" key="6">
    <source>
        <dbReference type="EMBL" id="KAG3224420.1"/>
    </source>
</evidence>
<organism evidence="2 7">
    <name type="scientific">Phytophthora cactorum</name>
    <dbReference type="NCBI Taxonomy" id="29920"/>
    <lineage>
        <taxon>Eukaryota</taxon>
        <taxon>Sar</taxon>
        <taxon>Stramenopiles</taxon>
        <taxon>Oomycota</taxon>
        <taxon>Peronosporomycetes</taxon>
        <taxon>Peronosporales</taxon>
        <taxon>Peronosporaceae</taxon>
        <taxon>Phytophthora</taxon>
    </lineage>
</organism>
<dbReference type="VEuPathDB" id="FungiDB:PC110_g8880"/>
<dbReference type="Proteomes" id="UP000735874">
    <property type="component" value="Unassembled WGS sequence"/>
</dbReference>
<feature type="compositionally biased region" description="Basic and acidic residues" evidence="1">
    <location>
        <begin position="235"/>
        <end position="251"/>
    </location>
</feature>
<dbReference type="PANTHER" id="PTHR33324">
    <property type="entry name" value="EXPRESSED PROTEIN"/>
    <property type="match status" value="1"/>
</dbReference>
<feature type="region of interest" description="Disordered" evidence="1">
    <location>
        <begin position="273"/>
        <end position="294"/>
    </location>
</feature>
<evidence type="ECO:0000313" key="3">
    <source>
        <dbReference type="EMBL" id="KAG2932088.1"/>
    </source>
</evidence>
<dbReference type="AlphaFoldDB" id="A0A8T0ZHB9"/>
<dbReference type="Proteomes" id="UP000736787">
    <property type="component" value="Unassembled WGS sequence"/>
</dbReference>
<proteinExistence type="predicted"/>
<evidence type="ECO:0000313" key="2">
    <source>
        <dbReference type="EMBL" id="KAG2861708.1"/>
    </source>
</evidence>
<dbReference type="Proteomes" id="UP000760860">
    <property type="component" value="Unassembled WGS sequence"/>
</dbReference>
<protein>
    <submittedName>
        <fullName evidence="2">Uncharacterized protein</fullName>
    </submittedName>
</protein>
<evidence type="ECO:0000313" key="5">
    <source>
        <dbReference type="EMBL" id="KAG2964805.1"/>
    </source>
</evidence>
<dbReference type="PANTHER" id="PTHR33324:SF2">
    <property type="entry name" value="MYB_SANT-LIKE DNA-BINDING DOMAIN-CONTAINING PROTEIN"/>
    <property type="match status" value="1"/>
</dbReference>
<sequence length="294" mass="32606">METIEATEQGNYRRDSAGDGIPSKSKMPRSRRARWHNDGPDESVSSLSVLLDWLTAEGNYNKWRGGDKQSGETKAVLAAQISTLIHEKGITHFRKPKDIITKISQLEQSFRDAVDFLNDTGAGITNESSLQQAIEKRCPHYSILKDVLGDRPSTRPLVTSDDLALLDGAELELDFHEECNDQPAESTLSQEGGAKKRKLSNGAARRSNSIRARSPSVSSTISDWSYLNAALSRSKAQEHESQRKMHDENLVLKRQQFEQTSRLEEWRVAYAEKETKPSALGTGTGKKGAVRGPA</sequence>
<comment type="caution">
    <text evidence="2">The sequence shown here is derived from an EMBL/GenBank/DDBJ whole genome shotgun (WGS) entry which is preliminary data.</text>
</comment>
<dbReference type="EMBL" id="RCMG01000146">
    <property type="protein sequence ID" value="KAG2861708.1"/>
    <property type="molecule type" value="Genomic_DNA"/>
</dbReference>
<feature type="region of interest" description="Disordered" evidence="1">
    <location>
        <begin position="235"/>
        <end position="256"/>
    </location>
</feature>
<accession>A0A8T0ZHB9</accession>
<evidence type="ECO:0000256" key="1">
    <source>
        <dbReference type="SAM" id="MobiDB-lite"/>
    </source>
</evidence>
<feature type="compositionally biased region" description="Polar residues" evidence="1">
    <location>
        <begin position="1"/>
        <end position="10"/>
    </location>
</feature>
<name>A0A8T0ZHB9_9STRA</name>
<gene>
    <name evidence="2" type="ORF">PC113_g6944</name>
    <name evidence="3" type="ORF">PC115_g5925</name>
    <name evidence="4" type="ORF">PC117_g7271</name>
    <name evidence="5" type="ORF">PC118_g20110</name>
    <name evidence="6" type="ORF">PC129_g4938</name>
</gene>